<name>A0ABY3MSL7_9GAMM</name>
<evidence type="ECO:0008006" key="4">
    <source>
        <dbReference type="Google" id="ProtNLM"/>
    </source>
</evidence>
<gene>
    <name evidence="2" type="ORF">CWS31_017365</name>
</gene>
<evidence type="ECO:0000313" key="2">
    <source>
        <dbReference type="EMBL" id="TYK64122.1"/>
    </source>
</evidence>
<evidence type="ECO:0000313" key="3">
    <source>
        <dbReference type="Proteomes" id="UP000815846"/>
    </source>
</evidence>
<dbReference type="Proteomes" id="UP000815846">
    <property type="component" value="Unassembled WGS sequence"/>
</dbReference>
<sequence>MQSIESLALGVRLLGIFLFVTLLRDMPLTIETISQYKSFDPSLNTSFTMNFYTAVSVISIAFSLAMIKFPVFISKKLIAKTITKSPIISSDLDIAKVTGITLLGIYILSWAIPDLVNNLIGLSQAKEYAPHDKANIAYIWNSLITTVVEIGIGLYCMFSASGLIKLVKMARK</sequence>
<feature type="transmembrane region" description="Helical" evidence="1">
    <location>
        <begin position="51"/>
        <end position="73"/>
    </location>
</feature>
<keyword evidence="1" id="KW-0812">Transmembrane</keyword>
<evidence type="ECO:0000256" key="1">
    <source>
        <dbReference type="SAM" id="Phobius"/>
    </source>
</evidence>
<accession>A0ABY3MSL7</accession>
<keyword evidence="1" id="KW-0472">Membrane</keyword>
<feature type="transmembrane region" description="Helical" evidence="1">
    <location>
        <begin position="7"/>
        <end position="24"/>
    </location>
</feature>
<feature type="transmembrane region" description="Helical" evidence="1">
    <location>
        <begin position="138"/>
        <end position="164"/>
    </location>
</feature>
<reference evidence="2 3" key="1">
    <citation type="submission" date="2019-08" db="EMBL/GenBank/DDBJ databases">
        <title>Microbe sample from Colwellia echini.</title>
        <authorList>
            <person name="Christiansen L."/>
            <person name="Pathiraja D."/>
            <person name="Schultz-Johansen M."/>
            <person name="Choi I.-G."/>
            <person name="Stougaard P."/>
        </authorList>
    </citation>
    <scope>NUCLEOTIDE SEQUENCE [LARGE SCALE GENOMIC DNA]</scope>
    <source>
        <strain evidence="2 3">A3</strain>
    </source>
</reference>
<feature type="transmembrane region" description="Helical" evidence="1">
    <location>
        <begin position="94"/>
        <end position="112"/>
    </location>
</feature>
<proteinExistence type="predicted"/>
<dbReference type="EMBL" id="PJAI02000084">
    <property type="protein sequence ID" value="TYK64122.1"/>
    <property type="molecule type" value="Genomic_DNA"/>
</dbReference>
<keyword evidence="1" id="KW-1133">Transmembrane helix</keyword>
<keyword evidence="3" id="KW-1185">Reference proteome</keyword>
<comment type="caution">
    <text evidence="2">The sequence shown here is derived from an EMBL/GenBank/DDBJ whole genome shotgun (WGS) entry which is preliminary data.</text>
</comment>
<organism evidence="2 3">
    <name type="scientific">Colwellia echini</name>
    <dbReference type="NCBI Taxonomy" id="1982103"/>
    <lineage>
        <taxon>Bacteria</taxon>
        <taxon>Pseudomonadati</taxon>
        <taxon>Pseudomonadota</taxon>
        <taxon>Gammaproteobacteria</taxon>
        <taxon>Alteromonadales</taxon>
        <taxon>Colwelliaceae</taxon>
        <taxon>Colwellia</taxon>
    </lineage>
</organism>
<protein>
    <recommendedName>
        <fullName evidence="4">DUF4149 domain-containing protein</fullName>
    </recommendedName>
</protein>